<dbReference type="EMBL" id="CP036261">
    <property type="protein sequence ID" value="QDS89300.1"/>
    <property type="molecule type" value="Genomic_DNA"/>
</dbReference>
<name>A0A517M365_9BACT</name>
<dbReference type="AlphaFoldDB" id="A0A517M365"/>
<dbReference type="Proteomes" id="UP000319557">
    <property type="component" value="Chromosome"/>
</dbReference>
<keyword evidence="2" id="KW-1185">Reference proteome</keyword>
<dbReference type="KEGG" id="ruv:EC9_34970"/>
<gene>
    <name evidence="1" type="ORF">EC9_34970</name>
</gene>
<evidence type="ECO:0000313" key="2">
    <source>
        <dbReference type="Proteomes" id="UP000319557"/>
    </source>
</evidence>
<organism evidence="1 2">
    <name type="scientific">Rosistilla ulvae</name>
    <dbReference type="NCBI Taxonomy" id="1930277"/>
    <lineage>
        <taxon>Bacteria</taxon>
        <taxon>Pseudomonadati</taxon>
        <taxon>Planctomycetota</taxon>
        <taxon>Planctomycetia</taxon>
        <taxon>Pirellulales</taxon>
        <taxon>Pirellulaceae</taxon>
        <taxon>Rosistilla</taxon>
    </lineage>
</organism>
<reference evidence="1 2" key="1">
    <citation type="submission" date="2019-02" db="EMBL/GenBank/DDBJ databases">
        <title>Deep-cultivation of Planctomycetes and their phenomic and genomic characterization uncovers novel biology.</title>
        <authorList>
            <person name="Wiegand S."/>
            <person name="Jogler M."/>
            <person name="Boedeker C."/>
            <person name="Pinto D."/>
            <person name="Vollmers J."/>
            <person name="Rivas-Marin E."/>
            <person name="Kohn T."/>
            <person name="Peeters S.H."/>
            <person name="Heuer A."/>
            <person name="Rast P."/>
            <person name="Oberbeckmann S."/>
            <person name="Bunk B."/>
            <person name="Jeske O."/>
            <person name="Meyerdierks A."/>
            <person name="Storesund J.E."/>
            <person name="Kallscheuer N."/>
            <person name="Luecker S."/>
            <person name="Lage O.M."/>
            <person name="Pohl T."/>
            <person name="Merkel B.J."/>
            <person name="Hornburger P."/>
            <person name="Mueller R.-W."/>
            <person name="Bruemmer F."/>
            <person name="Labrenz M."/>
            <person name="Spormann A.M."/>
            <person name="Op den Camp H."/>
            <person name="Overmann J."/>
            <person name="Amann R."/>
            <person name="Jetten M.S.M."/>
            <person name="Mascher T."/>
            <person name="Medema M.H."/>
            <person name="Devos D.P."/>
            <person name="Kaster A.-K."/>
            <person name="Ovreas L."/>
            <person name="Rohde M."/>
            <person name="Galperin M.Y."/>
            <person name="Jogler C."/>
        </authorList>
    </citation>
    <scope>NUCLEOTIDE SEQUENCE [LARGE SCALE GENOMIC DNA]</scope>
    <source>
        <strain evidence="1 2">EC9</strain>
    </source>
</reference>
<proteinExistence type="predicted"/>
<evidence type="ECO:0000313" key="1">
    <source>
        <dbReference type="EMBL" id="QDS89300.1"/>
    </source>
</evidence>
<protein>
    <submittedName>
        <fullName evidence="1">Uncharacterized protein</fullName>
    </submittedName>
</protein>
<accession>A0A517M365</accession>
<sequence length="49" mass="5218">MAAMNFHSLAILNSSEAAVIKLAPDGHFLDSVSIDYGISCVTTECTLPY</sequence>